<keyword evidence="1" id="KW-1133">Transmembrane helix</keyword>
<dbReference type="RefSeq" id="WP_338294491.1">
    <property type="nucleotide sequence ID" value="NZ_AP027272.1"/>
</dbReference>
<evidence type="ECO:0000313" key="3">
    <source>
        <dbReference type="Proteomes" id="UP001333710"/>
    </source>
</evidence>
<accession>A0AA48HRR7</accession>
<gene>
    <name evidence="2" type="ORF">MACH26_39430</name>
</gene>
<keyword evidence="1" id="KW-0472">Membrane</keyword>
<name>A0AA48HRR7_9ALTE</name>
<reference evidence="2" key="1">
    <citation type="submission" date="2023-01" db="EMBL/GenBank/DDBJ databases">
        <title>Complete genome sequence of Planctobacterium marinum strain Dej080120_11.</title>
        <authorList>
            <person name="Ueki S."/>
            <person name="Maruyama F."/>
        </authorList>
    </citation>
    <scope>NUCLEOTIDE SEQUENCE</scope>
    <source>
        <strain evidence="2">Dej080120_11</strain>
    </source>
</reference>
<dbReference type="AlphaFoldDB" id="A0AA48HRR7"/>
<dbReference type="EMBL" id="AP027272">
    <property type="protein sequence ID" value="BDX08422.1"/>
    <property type="molecule type" value="Genomic_DNA"/>
</dbReference>
<evidence type="ECO:0000313" key="2">
    <source>
        <dbReference type="EMBL" id="BDX08422.1"/>
    </source>
</evidence>
<feature type="transmembrane region" description="Helical" evidence="1">
    <location>
        <begin position="7"/>
        <end position="27"/>
    </location>
</feature>
<sequence length="70" mass="8307">MRFLSKLIIAVLLLNLFEFFLGVQLWFDYRNFFSVDTLWFFAGFAVAWGVAMLLLRLFDAMCHHQRASLQ</sequence>
<evidence type="ECO:0000256" key="1">
    <source>
        <dbReference type="SAM" id="Phobius"/>
    </source>
</evidence>
<dbReference type="KEGG" id="pmaw:MACH26_39430"/>
<organism evidence="2 3">
    <name type="scientific">Planctobacterium marinum</name>
    <dbReference type="NCBI Taxonomy" id="1631968"/>
    <lineage>
        <taxon>Bacteria</taxon>
        <taxon>Pseudomonadati</taxon>
        <taxon>Pseudomonadota</taxon>
        <taxon>Gammaproteobacteria</taxon>
        <taxon>Alteromonadales</taxon>
        <taxon>Alteromonadaceae</taxon>
        <taxon>Planctobacterium</taxon>
    </lineage>
</organism>
<feature type="transmembrane region" description="Helical" evidence="1">
    <location>
        <begin position="39"/>
        <end position="58"/>
    </location>
</feature>
<dbReference type="Proteomes" id="UP001333710">
    <property type="component" value="Chromosome"/>
</dbReference>
<protein>
    <submittedName>
        <fullName evidence="2">Uncharacterized protein</fullName>
    </submittedName>
</protein>
<proteinExistence type="predicted"/>
<keyword evidence="3" id="KW-1185">Reference proteome</keyword>
<keyword evidence="1" id="KW-0812">Transmembrane</keyword>